<dbReference type="Proteomes" id="UP000557392">
    <property type="component" value="Unassembled WGS sequence"/>
</dbReference>
<sequence length="185" mass="20994">MTNKKPPSRVQKQREIRVAAGWQEVKVWVPTEKDAEDIRNLADERRKKAEALEGLHHEVKTVTLEIQTRIAQAIAEHGSAAYTHSSGAVLDLMTKLADEDDLQSFSRAFIILARAKPTNAASVASFIPAKINNFLVKHRGVDPGMMMNWIHDHPEWTERLKDAVRDPARFEVVVETMAQEMKRPH</sequence>
<reference evidence="1 2" key="1">
    <citation type="submission" date="2020-08" db="EMBL/GenBank/DDBJ databases">
        <title>Genomic Encyclopedia of Type Strains, Phase IV (KMG-IV): sequencing the most valuable type-strain genomes for metagenomic binning, comparative biology and taxonomic classification.</title>
        <authorList>
            <person name="Goeker M."/>
        </authorList>
    </citation>
    <scope>NUCLEOTIDE SEQUENCE [LARGE SCALE GENOMIC DNA]</scope>
    <source>
        <strain evidence="1 2">DSM 101806</strain>
    </source>
</reference>
<protein>
    <submittedName>
        <fullName evidence="1">Uncharacterized protein</fullName>
    </submittedName>
</protein>
<accession>A0A7W6JNM7</accession>
<evidence type="ECO:0000313" key="1">
    <source>
        <dbReference type="EMBL" id="MBB4096715.1"/>
    </source>
</evidence>
<gene>
    <name evidence="1" type="ORF">GGR46_000248</name>
</gene>
<organism evidence="1 2">
    <name type="scientific">Sphingomonas kyeonggiensis</name>
    <dbReference type="NCBI Taxonomy" id="1268553"/>
    <lineage>
        <taxon>Bacteria</taxon>
        <taxon>Pseudomonadati</taxon>
        <taxon>Pseudomonadota</taxon>
        <taxon>Alphaproteobacteria</taxon>
        <taxon>Sphingomonadales</taxon>
        <taxon>Sphingomonadaceae</taxon>
        <taxon>Sphingomonas</taxon>
    </lineage>
</organism>
<name>A0A7W6JNM7_9SPHN</name>
<keyword evidence="2" id="KW-1185">Reference proteome</keyword>
<proteinExistence type="predicted"/>
<dbReference type="RefSeq" id="WP_221262522.1">
    <property type="nucleotide sequence ID" value="NZ_JACIEH010000001.1"/>
</dbReference>
<dbReference type="EMBL" id="JACIEH010000001">
    <property type="protein sequence ID" value="MBB4096715.1"/>
    <property type="molecule type" value="Genomic_DNA"/>
</dbReference>
<evidence type="ECO:0000313" key="2">
    <source>
        <dbReference type="Proteomes" id="UP000557392"/>
    </source>
</evidence>
<comment type="caution">
    <text evidence="1">The sequence shown here is derived from an EMBL/GenBank/DDBJ whole genome shotgun (WGS) entry which is preliminary data.</text>
</comment>
<dbReference type="AlphaFoldDB" id="A0A7W6JNM7"/>